<organism evidence="1">
    <name type="scientific">Siphoviridae sp. ctB3v5</name>
    <dbReference type="NCBI Taxonomy" id="2826186"/>
    <lineage>
        <taxon>Viruses</taxon>
        <taxon>Duplodnaviria</taxon>
        <taxon>Heunggongvirae</taxon>
        <taxon>Uroviricota</taxon>
        <taxon>Caudoviricetes</taxon>
    </lineage>
</organism>
<dbReference type="EMBL" id="BK014849">
    <property type="protein sequence ID" value="DAD78708.1"/>
    <property type="molecule type" value="Genomic_DNA"/>
</dbReference>
<reference evidence="1" key="1">
    <citation type="journal article" date="2021" name="Proc. Natl. Acad. Sci. U.S.A.">
        <title>A Catalog of Tens of Thousands of Viruses from Human Metagenomes Reveals Hidden Associations with Chronic Diseases.</title>
        <authorList>
            <person name="Tisza M.J."/>
            <person name="Buck C.B."/>
        </authorList>
    </citation>
    <scope>NUCLEOTIDE SEQUENCE</scope>
    <source>
        <strain evidence="1">CtB3v5</strain>
    </source>
</reference>
<sequence length="35" mass="4009">MKKFHLNQQSPKALFQATFANLLHFPALELISIPN</sequence>
<protein>
    <submittedName>
        <fullName evidence="1">Uncharacterized protein</fullName>
    </submittedName>
</protein>
<proteinExistence type="predicted"/>
<evidence type="ECO:0000313" key="1">
    <source>
        <dbReference type="EMBL" id="DAD78708.1"/>
    </source>
</evidence>
<accession>A0A8S5M912</accession>
<name>A0A8S5M912_9CAUD</name>